<dbReference type="Proteomes" id="UP000887013">
    <property type="component" value="Unassembled WGS sequence"/>
</dbReference>
<comment type="caution">
    <text evidence="1">The sequence shown here is derived from an EMBL/GenBank/DDBJ whole genome shotgun (WGS) entry which is preliminary data.</text>
</comment>
<gene>
    <name evidence="1" type="ORF">NPIL_337971</name>
</gene>
<accession>A0A8X6Q1K5</accession>
<dbReference type="EMBL" id="BMAW01120975">
    <property type="protein sequence ID" value="GFT91877.1"/>
    <property type="molecule type" value="Genomic_DNA"/>
</dbReference>
<sequence length="102" mass="12063">MGGSNSIRNRKRKFHGNRYTVNKKVDSDMNVTVTTSAKKLDRCLIDDDQMKEELEIIPGHYIRKQYYSLNENCIDNLKRQSLFETKQARKENRASKKKKYCT</sequence>
<keyword evidence="2" id="KW-1185">Reference proteome</keyword>
<dbReference type="AlphaFoldDB" id="A0A8X6Q1K5"/>
<reference evidence="1" key="1">
    <citation type="submission" date="2020-08" db="EMBL/GenBank/DDBJ databases">
        <title>Multicomponent nature underlies the extraordinary mechanical properties of spider dragline silk.</title>
        <authorList>
            <person name="Kono N."/>
            <person name="Nakamura H."/>
            <person name="Mori M."/>
            <person name="Yoshida Y."/>
            <person name="Ohtoshi R."/>
            <person name="Malay A.D."/>
            <person name="Moran D.A.P."/>
            <person name="Tomita M."/>
            <person name="Numata K."/>
            <person name="Arakawa K."/>
        </authorList>
    </citation>
    <scope>NUCLEOTIDE SEQUENCE</scope>
</reference>
<evidence type="ECO:0000313" key="1">
    <source>
        <dbReference type="EMBL" id="GFT91877.1"/>
    </source>
</evidence>
<organism evidence="1 2">
    <name type="scientific">Nephila pilipes</name>
    <name type="common">Giant wood spider</name>
    <name type="synonym">Nephila maculata</name>
    <dbReference type="NCBI Taxonomy" id="299642"/>
    <lineage>
        <taxon>Eukaryota</taxon>
        <taxon>Metazoa</taxon>
        <taxon>Ecdysozoa</taxon>
        <taxon>Arthropoda</taxon>
        <taxon>Chelicerata</taxon>
        <taxon>Arachnida</taxon>
        <taxon>Araneae</taxon>
        <taxon>Araneomorphae</taxon>
        <taxon>Entelegynae</taxon>
        <taxon>Araneoidea</taxon>
        <taxon>Nephilidae</taxon>
        <taxon>Nephila</taxon>
    </lineage>
</organism>
<proteinExistence type="predicted"/>
<evidence type="ECO:0000313" key="2">
    <source>
        <dbReference type="Proteomes" id="UP000887013"/>
    </source>
</evidence>
<name>A0A8X6Q1K5_NEPPI</name>
<protein>
    <submittedName>
        <fullName evidence="1">Uncharacterized protein</fullName>
    </submittedName>
</protein>